<evidence type="ECO:0000313" key="3">
    <source>
        <dbReference type="Proteomes" id="UP000664617"/>
    </source>
</evidence>
<dbReference type="EMBL" id="JAFMPK010000023">
    <property type="protein sequence ID" value="MBO0608196.1"/>
    <property type="molecule type" value="Genomic_DNA"/>
</dbReference>
<accession>A0ABS3I5B0</accession>
<organism evidence="2 3">
    <name type="scientific">Myceligenerans salitolerans</name>
    <dbReference type="NCBI Taxonomy" id="1230528"/>
    <lineage>
        <taxon>Bacteria</taxon>
        <taxon>Bacillati</taxon>
        <taxon>Actinomycetota</taxon>
        <taxon>Actinomycetes</taxon>
        <taxon>Micrococcales</taxon>
        <taxon>Promicromonosporaceae</taxon>
        <taxon>Myceligenerans</taxon>
    </lineage>
</organism>
<reference evidence="2 3" key="1">
    <citation type="submission" date="2021-03" db="EMBL/GenBank/DDBJ databases">
        <authorList>
            <person name="Xin L."/>
        </authorList>
    </citation>
    <scope>NUCLEOTIDE SEQUENCE [LARGE SCALE GENOMIC DNA]</scope>
    <source>
        <strain evidence="2 3">XHU 5031</strain>
    </source>
</reference>
<keyword evidence="3" id="KW-1185">Reference proteome</keyword>
<evidence type="ECO:0000256" key="1">
    <source>
        <dbReference type="SAM" id="MobiDB-lite"/>
    </source>
</evidence>
<protein>
    <submittedName>
        <fullName evidence="2">Uncharacterized protein</fullName>
    </submittedName>
</protein>
<dbReference type="RefSeq" id="WP_207274178.1">
    <property type="nucleotide sequence ID" value="NZ_JAFMPK010000023.1"/>
</dbReference>
<sequence length="89" mass="8891">MSAVEAALAAAIDAIATTPAVVYRHPDVAHPGRTAFGTRYDVVVRPAPLHVPAGPPRPAGVPAGATGLPGGTDLDAPAGAARPEITRPR</sequence>
<dbReference type="Proteomes" id="UP000664617">
    <property type="component" value="Unassembled WGS sequence"/>
</dbReference>
<evidence type="ECO:0000313" key="2">
    <source>
        <dbReference type="EMBL" id="MBO0608196.1"/>
    </source>
</evidence>
<proteinExistence type="predicted"/>
<name>A0ABS3I5B0_9MICO</name>
<reference evidence="3" key="2">
    <citation type="submission" date="2023-07" db="EMBL/GenBank/DDBJ databases">
        <title>Myceligenerans salitolerans sp. nov., a halotolerant actinomycete isolated from a salt lake in Xinjiang, China.</title>
        <authorList>
            <person name="Guan T."/>
        </authorList>
    </citation>
    <scope>NUCLEOTIDE SEQUENCE [LARGE SCALE GENOMIC DNA]</scope>
    <source>
        <strain evidence="3">XHU 5031</strain>
    </source>
</reference>
<feature type="region of interest" description="Disordered" evidence="1">
    <location>
        <begin position="49"/>
        <end position="89"/>
    </location>
</feature>
<gene>
    <name evidence="2" type="ORF">J0911_04045</name>
</gene>
<comment type="caution">
    <text evidence="2">The sequence shown here is derived from an EMBL/GenBank/DDBJ whole genome shotgun (WGS) entry which is preliminary data.</text>
</comment>